<organism evidence="2 3">
    <name type="scientific">Candidatus Cryptobacteroides intestinavium</name>
    <dbReference type="NCBI Taxonomy" id="2840766"/>
    <lineage>
        <taxon>Bacteria</taxon>
        <taxon>Pseudomonadati</taxon>
        <taxon>Bacteroidota</taxon>
        <taxon>Bacteroidia</taxon>
        <taxon>Bacteroidales</taxon>
        <taxon>Candidatus Cryptobacteroides</taxon>
    </lineage>
</organism>
<dbReference type="Proteomes" id="UP000823661">
    <property type="component" value="Unassembled WGS sequence"/>
</dbReference>
<evidence type="ECO:0000313" key="3">
    <source>
        <dbReference type="Proteomes" id="UP000823661"/>
    </source>
</evidence>
<proteinExistence type="predicted"/>
<reference evidence="2" key="1">
    <citation type="submission" date="2020-10" db="EMBL/GenBank/DDBJ databases">
        <authorList>
            <person name="Gilroy R."/>
        </authorList>
    </citation>
    <scope>NUCLEOTIDE SEQUENCE</scope>
    <source>
        <strain evidence="2">B1-20833</strain>
    </source>
</reference>
<dbReference type="InterPro" id="IPR018631">
    <property type="entry name" value="AAA-ATPase-like_dom"/>
</dbReference>
<evidence type="ECO:0000259" key="1">
    <source>
        <dbReference type="Pfam" id="PF09820"/>
    </source>
</evidence>
<protein>
    <submittedName>
        <fullName evidence="2">AAA family ATPase</fullName>
    </submittedName>
</protein>
<dbReference type="PANTHER" id="PTHR34825:SF1">
    <property type="entry name" value="AAA-ATPASE-LIKE DOMAIN-CONTAINING PROTEIN"/>
    <property type="match status" value="1"/>
</dbReference>
<sequence length="218" mass="24900">MGKLYPVGIQNFESLRRDGFFYVDKTALMYRLVTTGRHYFLSRPRRFGKSLLISTLEAYFQGKRELFDGLAVASLEKEWKRYPILHLDLNIGKYDCPDSLDGMLNRSLEEWEAIYGSDKAEVSLALRFAGVVKRAAAATGERVVILVDEYDKPLLQAIGNEELQQAFRSTLKPFYGVLKSMDGYIRFALLTGVTKFGKVSVFSDLNNLMDLSMDERYT</sequence>
<dbReference type="Pfam" id="PF09820">
    <property type="entry name" value="AAA-ATPase_like"/>
    <property type="match status" value="1"/>
</dbReference>
<gene>
    <name evidence="2" type="ORF">IAC06_04835</name>
</gene>
<reference evidence="2" key="2">
    <citation type="journal article" date="2021" name="PeerJ">
        <title>Extensive microbial diversity within the chicken gut microbiome revealed by metagenomics and culture.</title>
        <authorList>
            <person name="Gilroy R."/>
            <person name="Ravi A."/>
            <person name="Getino M."/>
            <person name="Pursley I."/>
            <person name="Horton D.L."/>
            <person name="Alikhan N.F."/>
            <person name="Baker D."/>
            <person name="Gharbi K."/>
            <person name="Hall N."/>
            <person name="Watson M."/>
            <person name="Adriaenssens E.M."/>
            <person name="Foster-Nyarko E."/>
            <person name="Jarju S."/>
            <person name="Secka A."/>
            <person name="Antonio M."/>
            <person name="Oren A."/>
            <person name="Chaudhuri R.R."/>
            <person name="La Ragione R."/>
            <person name="Hildebrand F."/>
            <person name="Pallen M.J."/>
        </authorList>
    </citation>
    <scope>NUCLEOTIDE SEQUENCE</scope>
    <source>
        <strain evidence="2">B1-20833</strain>
    </source>
</reference>
<comment type="caution">
    <text evidence="2">The sequence shown here is derived from an EMBL/GenBank/DDBJ whole genome shotgun (WGS) entry which is preliminary data.</text>
</comment>
<evidence type="ECO:0000313" key="2">
    <source>
        <dbReference type="EMBL" id="MBO8452192.1"/>
    </source>
</evidence>
<name>A0A9D9HIU2_9BACT</name>
<feature type="domain" description="AAA-ATPase-like" evidence="1">
    <location>
        <begin position="6"/>
        <end position="202"/>
    </location>
</feature>
<dbReference type="EMBL" id="JADIMI010000046">
    <property type="protein sequence ID" value="MBO8452192.1"/>
    <property type="molecule type" value="Genomic_DNA"/>
</dbReference>
<accession>A0A9D9HIU2</accession>
<feature type="non-terminal residue" evidence="2">
    <location>
        <position position="218"/>
    </location>
</feature>
<dbReference type="PANTHER" id="PTHR34825">
    <property type="entry name" value="CONSERVED PROTEIN, WITH A WEAK D-GALACTARATE DEHYDRATASE/ALTRONATE HYDROLASE DOMAIN"/>
    <property type="match status" value="1"/>
</dbReference>
<dbReference type="AlphaFoldDB" id="A0A9D9HIU2"/>